<organism evidence="1 2">
    <name type="scientific">Trichogramma brassicae</name>
    <dbReference type="NCBI Taxonomy" id="86971"/>
    <lineage>
        <taxon>Eukaryota</taxon>
        <taxon>Metazoa</taxon>
        <taxon>Ecdysozoa</taxon>
        <taxon>Arthropoda</taxon>
        <taxon>Hexapoda</taxon>
        <taxon>Insecta</taxon>
        <taxon>Pterygota</taxon>
        <taxon>Neoptera</taxon>
        <taxon>Endopterygota</taxon>
        <taxon>Hymenoptera</taxon>
        <taxon>Apocrita</taxon>
        <taxon>Proctotrupomorpha</taxon>
        <taxon>Chalcidoidea</taxon>
        <taxon>Trichogrammatidae</taxon>
        <taxon>Trichogramma</taxon>
    </lineage>
</organism>
<sequence length="173" mass="19499">MSVLDFRISHCALEAWLRSKTRMSFAAPRGHTTLPCAARAVNERINSLCLFLFIKSSTSTRRSCVRKRMIPSLLTPRSLKQLFVLSAFRYGDTYLRRADTNTYSCTGEGLINVSICVFAQMNERAPGAGASQLKTRADFLCTTMDKFGVSRKKCSAFMFLRKTSLGYWTSMAF</sequence>
<evidence type="ECO:0000313" key="2">
    <source>
        <dbReference type="Proteomes" id="UP000479190"/>
    </source>
</evidence>
<reference evidence="1 2" key="1">
    <citation type="submission" date="2020-02" db="EMBL/GenBank/DDBJ databases">
        <authorList>
            <person name="Ferguson B K."/>
        </authorList>
    </citation>
    <scope>NUCLEOTIDE SEQUENCE [LARGE SCALE GENOMIC DNA]</scope>
</reference>
<keyword evidence="2" id="KW-1185">Reference proteome</keyword>
<name>A0A6H5IW18_9HYME</name>
<protein>
    <submittedName>
        <fullName evidence="1">Uncharacterized protein</fullName>
    </submittedName>
</protein>
<proteinExistence type="predicted"/>
<evidence type="ECO:0000313" key="1">
    <source>
        <dbReference type="EMBL" id="CAB0039070.1"/>
    </source>
</evidence>
<gene>
    <name evidence="1" type="ORF">TBRA_LOCUS10829</name>
</gene>
<dbReference type="Proteomes" id="UP000479190">
    <property type="component" value="Unassembled WGS sequence"/>
</dbReference>
<dbReference type="AlphaFoldDB" id="A0A6H5IW18"/>
<accession>A0A6H5IW18</accession>
<dbReference type="EMBL" id="CADCXV010000937">
    <property type="protein sequence ID" value="CAB0039070.1"/>
    <property type="molecule type" value="Genomic_DNA"/>
</dbReference>